<dbReference type="Pfam" id="PF13374">
    <property type="entry name" value="TPR_10"/>
    <property type="match status" value="2"/>
</dbReference>
<dbReference type="OrthoDB" id="771227at2759"/>
<dbReference type="HOGENOM" id="CLU_299190_0_0_1"/>
<dbReference type="EMBL" id="KN824279">
    <property type="protein sequence ID" value="KIM32658.1"/>
    <property type="molecule type" value="Genomic_DNA"/>
</dbReference>
<organism evidence="1 2">
    <name type="scientific">Serendipita vermifera MAFF 305830</name>
    <dbReference type="NCBI Taxonomy" id="933852"/>
    <lineage>
        <taxon>Eukaryota</taxon>
        <taxon>Fungi</taxon>
        <taxon>Dikarya</taxon>
        <taxon>Basidiomycota</taxon>
        <taxon>Agaricomycotina</taxon>
        <taxon>Agaricomycetes</taxon>
        <taxon>Sebacinales</taxon>
        <taxon>Serendipitaceae</taxon>
        <taxon>Serendipita</taxon>
    </lineage>
</organism>
<dbReference type="PANTHER" id="PTHR46082:SF6">
    <property type="entry name" value="AAA+ ATPASE DOMAIN-CONTAINING PROTEIN-RELATED"/>
    <property type="match status" value="1"/>
</dbReference>
<reference evidence="1 2" key="1">
    <citation type="submission" date="2014-04" db="EMBL/GenBank/DDBJ databases">
        <authorList>
            <consortium name="DOE Joint Genome Institute"/>
            <person name="Kuo A."/>
            <person name="Zuccaro A."/>
            <person name="Kohler A."/>
            <person name="Nagy L.G."/>
            <person name="Floudas D."/>
            <person name="Copeland A."/>
            <person name="Barry K.W."/>
            <person name="Cichocki N."/>
            <person name="Veneault-Fourrey C."/>
            <person name="LaButti K."/>
            <person name="Lindquist E.A."/>
            <person name="Lipzen A."/>
            <person name="Lundell T."/>
            <person name="Morin E."/>
            <person name="Murat C."/>
            <person name="Sun H."/>
            <person name="Tunlid A."/>
            <person name="Henrissat B."/>
            <person name="Grigoriev I.V."/>
            <person name="Hibbett D.S."/>
            <person name="Martin F."/>
            <person name="Nordberg H.P."/>
            <person name="Cantor M.N."/>
            <person name="Hua S.X."/>
        </authorList>
    </citation>
    <scope>NUCLEOTIDE SEQUENCE [LARGE SCALE GENOMIC DNA]</scope>
    <source>
        <strain evidence="1 2">MAFF 305830</strain>
    </source>
</reference>
<reference evidence="2" key="2">
    <citation type="submission" date="2015-01" db="EMBL/GenBank/DDBJ databases">
        <title>Evolutionary Origins and Diversification of the Mycorrhizal Mutualists.</title>
        <authorList>
            <consortium name="DOE Joint Genome Institute"/>
            <consortium name="Mycorrhizal Genomics Consortium"/>
            <person name="Kohler A."/>
            <person name="Kuo A."/>
            <person name="Nagy L.G."/>
            <person name="Floudas D."/>
            <person name="Copeland A."/>
            <person name="Barry K.W."/>
            <person name="Cichocki N."/>
            <person name="Veneault-Fourrey C."/>
            <person name="LaButti K."/>
            <person name="Lindquist E.A."/>
            <person name="Lipzen A."/>
            <person name="Lundell T."/>
            <person name="Morin E."/>
            <person name="Murat C."/>
            <person name="Riley R."/>
            <person name="Ohm R."/>
            <person name="Sun H."/>
            <person name="Tunlid A."/>
            <person name="Henrissat B."/>
            <person name="Grigoriev I.V."/>
            <person name="Hibbett D.S."/>
            <person name="Martin F."/>
        </authorList>
    </citation>
    <scope>NUCLEOTIDE SEQUENCE [LARGE SCALE GENOMIC DNA]</scope>
    <source>
        <strain evidence="2">MAFF 305830</strain>
    </source>
</reference>
<sequence length="1003" mass="114207">MFFTDGSWNVQLLDDILEELQQYSLVTQSLVHNVVTLQFHPLLHAWAHDRLSADDRYRYQAAAVRLLLCVTNPDNSSVWELLTPHLRRLSLPSSTFHVNDWAASLPVVYSSNGDSDRLVAGWAAISQILKATHGEEHIRSTRAALELAAAYWKHGESLRGEGLARRIVRIRTRTLGEDDPETVDALACLARGLRQRNKLVEAKELLNTVLCHHIRLLGDRHRLVATDNFELGLCHIAVKGFKTAEALMLKAIDIQAPLLGRSHQDTLRSILSLADCYERQHKPEKAETLREEALTLRQTTHGSSHVKTLNAMELIATSFCEKGRLSEAEEVYIRLVRGRREALGESHKDTLKAITCLAEVLSAQKANLRAEPLWREVVNERRKVFGQRHRDTLYSLRWLAEVVHQQGRPVDSESLWREVFSGRRTVFGSFHELTLDALGWLATSLSDQGRLVEAEQYWREIIERKALVKKSQKSHLPVWSGQGQSADARLRKVGMAVSGCHLRYSADAQLTRRPASHTGSISQPQSDYIQTVNRMTIQNSMLPGTFWSDVGGSRELLSSLPSKVRNADDELAEVLSRLGKYSEGEVRWRRVEEERLKALGDTHPDTLRGVYRLGEALEHLGHIEEAKHHYERAAKIQRKVLGTGSESTLDTLSALARISFKQSRFFEAQIAYREVTDCTRQVFGSSHLKTLDALYRLSNSMDMQILKYPAASEILLMTHERREHLGTEYEVIFNAARSLAQACNYHSGKCKAYEKCYQEAKELYFSLVDYKPQSFEEFQVKTLEPLFGLGSMLYRHGDYIEAEHVYSHVIKQRESLLGEGHPGTLAAWSALGDLFRIKGQLSEAKIIYRRVFAARSQFLRPFNKDLLEPLSKLGDICDQQQSYEEAEEIHAHLLRGRRLTLGAQHEDSLKSLYSLASAVHHQRRYSEAEQLWQELIDRRKVMLGEDHADTLDAIRRLTESQQAQERSVARTSLLSASTATDSIAELWFMARMFLYLTLGIDFR</sequence>
<dbReference type="InterPro" id="IPR019734">
    <property type="entry name" value="TPR_rpt"/>
</dbReference>
<evidence type="ECO:0008006" key="3">
    <source>
        <dbReference type="Google" id="ProtNLM"/>
    </source>
</evidence>
<dbReference type="InterPro" id="IPR053137">
    <property type="entry name" value="NLR-like"/>
</dbReference>
<dbReference type="SMART" id="SM00028">
    <property type="entry name" value="TPR"/>
    <property type="match status" value="7"/>
</dbReference>
<evidence type="ECO:0000313" key="1">
    <source>
        <dbReference type="EMBL" id="KIM32658.1"/>
    </source>
</evidence>
<protein>
    <recommendedName>
        <fullName evidence="3">TPR-like protein</fullName>
    </recommendedName>
</protein>
<evidence type="ECO:0000313" key="2">
    <source>
        <dbReference type="Proteomes" id="UP000054097"/>
    </source>
</evidence>
<dbReference type="SUPFAM" id="SSF48452">
    <property type="entry name" value="TPR-like"/>
    <property type="match status" value="6"/>
</dbReference>
<accession>A0A0C2X358</accession>
<gene>
    <name evidence="1" type="ORF">M408DRAFT_312829</name>
</gene>
<dbReference type="InterPro" id="IPR011990">
    <property type="entry name" value="TPR-like_helical_dom_sf"/>
</dbReference>
<dbReference type="STRING" id="933852.A0A0C2X358"/>
<dbReference type="PANTHER" id="PTHR46082">
    <property type="entry name" value="ATP/GTP-BINDING PROTEIN-RELATED"/>
    <property type="match status" value="1"/>
</dbReference>
<dbReference type="AlphaFoldDB" id="A0A0C2X358"/>
<name>A0A0C2X358_SERVB</name>
<proteinExistence type="predicted"/>
<keyword evidence="2" id="KW-1185">Reference proteome</keyword>
<dbReference type="Proteomes" id="UP000054097">
    <property type="component" value="Unassembled WGS sequence"/>
</dbReference>
<dbReference type="Pfam" id="PF13424">
    <property type="entry name" value="TPR_12"/>
    <property type="match status" value="4"/>
</dbReference>
<dbReference type="Gene3D" id="1.25.40.10">
    <property type="entry name" value="Tetratricopeptide repeat domain"/>
    <property type="match status" value="4"/>
</dbReference>